<sequence length="466" mass="52836">MKRLTAHVIVLGSLTQSPRILFHARCLARVGYSVTVSGYQASDAEKEPENSDLRFLNIPSPPDFKRFVFFTLLSSFLKLVFLSLVLLLHLIRQCRSRVILLQNPPAVPTFVVAWLFIRLTRKELIVDWHNYGFTLVELSTSRGSLLSRIYRLLEVNFASKFLSSSTLTSPRVIHLCVSRALQQDMLSRGIEATVFYDRAPDEFQCTSAEAAHSLLLKLSAIYPQLADPGRSKRRTRLTEITALPVEHRGSTPGWRLDRPAFVVSSCSWTADDDFYMMVDALDMYNNRACLPDSKLPPVLFAVTGRGPMKEFYANLIKSKRWTHVEVIMPWLDWSDYPVFLGCADIGISLHHSSSGLDLPMKVVDLLGVCVPVLALTYPTLNELLPPDRFGAHFRDAEELADQLSRLLIPQKTDNPGSYCDYGRFGAVGSQQLRDYRKNLEQYAKDTPRGYEYWKLVALPIFHANSE</sequence>
<feature type="transmembrane region" description="Helical" evidence="9">
    <location>
        <begin position="98"/>
        <end position="117"/>
    </location>
</feature>
<feature type="transmembrane region" description="Helical" evidence="9">
    <location>
        <begin position="67"/>
        <end position="91"/>
    </location>
</feature>
<dbReference type="Gene3D" id="3.40.50.2000">
    <property type="entry name" value="Glycogen Phosphorylase B"/>
    <property type="match status" value="2"/>
</dbReference>
<reference evidence="10" key="1">
    <citation type="submission" date="2024-06" db="EMBL/GenBank/DDBJ databases">
        <authorList>
            <person name="Liu X."/>
            <person name="Lenzi L."/>
            <person name="Haldenby T S."/>
            <person name="Uol C."/>
        </authorList>
    </citation>
    <scope>NUCLEOTIDE SEQUENCE</scope>
</reference>
<proteinExistence type="predicted"/>
<evidence type="ECO:0000313" key="11">
    <source>
        <dbReference type="Proteomes" id="UP001497525"/>
    </source>
</evidence>
<evidence type="ECO:0000256" key="5">
    <source>
        <dbReference type="ARBA" id="ARBA00022692"/>
    </source>
</evidence>
<evidence type="ECO:0000256" key="4">
    <source>
        <dbReference type="ARBA" id="ARBA00022679"/>
    </source>
</evidence>
<comment type="caution">
    <text evidence="10">The sequence shown here is derived from an EMBL/GenBank/DDBJ whole genome shotgun (WGS) entry which is preliminary data.</text>
</comment>
<evidence type="ECO:0000256" key="8">
    <source>
        <dbReference type="ARBA" id="ARBA00023136"/>
    </source>
</evidence>
<evidence type="ECO:0000256" key="2">
    <source>
        <dbReference type="ARBA" id="ARBA00004922"/>
    </source>
</evidence>
<dbReference type="GO" id="GO:0000030">
    <property type="term" value="F:mannosyltransferase activity"/>
    <property type="evidence" value="ECO:0007669"/>
    <property type="project" value="InterPro"/>
</dbReference>
<dbReference type="InterPro" id="IPR026051">
    <property type="entry name" value="ALG1-like"/>
</dbReference>
<dbReference type="Proteomes" id="UP001497525">
    <property type="component" value="Unassembled WGS sequence"/>
</dbReference>
<dbReference type="AlphaFoldDB" id="A0AAV2TUY8"/>
<dbReference type="SUPFAM" id="SSF53756">
    <property type="entry name" value="UDP-Glycosyltransferase/glycogen phosphorylase"/>
    <property type="match status" value="1"/>
</dbReference>
<gene>
    <name evidence="10" type="ORF">CDAUBV1_LOCUS15463</name>
</gene>
<dbReference type="GO" id="GO:0005789">
    <property type="term" value="C:endoplasmic reticulum membrane"/>
    <property type="evidence" value="ECO:0007669"/>
    <property type="project" value="UniProtKB-SubCell"/>
</dbReference>
<keyword evidence="3" id="KW-0328">Glycosyltransferase</keyword>
<dbReference type="EMBL" id="CAXLJL010000711">
    <property type="protein sequence ID" value="CAL5140299.1"/>
    <property type="molecule type" value="Genomic_DNA"/>
</dbReference>
<keyword evidence="6" id="KW-0256">Endoplasmic reticulum</keyword>
<name>A0AAV2TUY8_CALDB</name>
<evidence type="ECO:0000313" key="10">
    <source>
        <dbReference type="EMBL" id="CAL5140299.1"/>
    </source>
</evidence>
<protein>
    <recommendedName>
        <fullName evidence="12">Chitobiosyldiphosphodolichol beta-mannosyltransferase</fullName>
    </recommendedName>
</protein>
<keyword evidence="7 9" id="KW-1133">Transmembrane helix</keyword>
<accession>A0AAV2TUY8</accession>
<comment type="subcellular location">
    <subcellularLocation>
        <location evidence="1">Endoplasmic reticulum membrane</location>
        <topology evidence="1">Single-pass membrane protein</topology>
    </subcellularLocation>
</comment>
<evidence type="ECO:0000256" key="7">
    <source>
        <dbReference type="ARBA" id="ARBA00022989"/>
    </source>
</evidence>
<evidence type="ECO:0000256" key="3">
    <source>
        <dbReference type="ARBA" id="ARBA00022676"/>
    </source>
</evidence>
<keyword evidence="4" id="KW-0808">Transferase</keyword>
<dbReference type="PANTHER" id="PTHR13036">
    <property type="entry name" value="BETA1,4 MANNOSYLTRANSFERASE"/>
    <property type="match status" value="1"/>
</dbReference>
<dbReference type="PANTHER" id="PTHR13036:SF0">
    <property type="entry name" value="CHITOBIOSYLDIPHOSPHODOLICHOL BETA-MANNOSYLTRANSFERASE"/>
    <property type="match status" value="1"/>
</dbReference>
<keyword evidence="5 9" id="KW-0812">Transmembrane</keyword>
<evidence type="ECO:0000256" key="6">
    <source>
        <dbReference type="ARBA" id="ARBA00022824"/>
    </source>
</evidence>
<evidence type="ECO:0000256" key="1">
    <source>
        <dbReference type="ARBA" id="ARBA00004389"/>
    </source>
</evidence>
<evidence type="ECO:0008006" key="12">
    <source>
        <dbReference type="Google" id="ProtNLM"/>
    </source>
</evidence>
<organism evidence="10 11">
    <name type="scientific">Calicophoron daubneyi</name>
    <name type="common">Rumen fluke</name>
    <name type="synonym">Paramphistomum daubneyi</name>
    <dbReference type="NCBI Taxonomy" id="300641"/>
    <lineage>
        <taxon>Eukaryota</taxon>
        <taxon>Metazoa</taxon>
        <taxon>Spiralia</taxon>
        <taxon>Lophotrochozoa</taxon>
        <taxon>Platyhelminthes</taxon>
        <taxon>Trematoda</taxon>
        <taxon>Digenea</taxon>
        <taxon>Plagiorchiida</taxon>
        <taxon>Pronocephalata</taxon>
        <taxon>Paramphistomoidea</taxon>
        <taxon>Paramphistomidae</taxon>
        <taxon>Calicophoron</taxon>
    </lineage>
</organism>
<comment type="pathway">
    <text evidence="2">Protein modification; protein glycosylation.</text>
</comment>
<keyword evidence="8 9" id="KW-0472">Membrane</keyword>
<evidence type="ECO:0000256" key="9">
    <source>
        <dbReference type="SAM" id="Phobius"/>
    </source>
</evidence>